<proteinExistence type="predicted"/>
<reference evidence="1 2" key="1">
    <citation type="submission" date="2016-08" db="EMBL/GenBank/DDBJ databases">
        <title>Genome-based comparison of Moorella thermoacetic strains.</title>
        <authorList>
            <person name="Poehlein A."/>
            <person name="Bengelsdorf F.R."/>
            <person name="Esser C."/>
            <person name="Duerre P."/>
            <person name="Daniel R."/>
        </authorList>
    </citation>
    <scope>NUCLEOTIDE SEQUENCE [LARGE SCALE GENOMIC DNA]</scope>
    <source>
        <strain evidence="1 2">DSM 11768</strain>
    </source>
</reference>
<protein>
    <submittedName>
        <fullName evidence="1">Uncharacterized protein</fullName>
    </submittedName>
</protein>
<sequence length="117" mass="13580">MDGIAHKRKGLGFPGAVCGYREVRIYDREPPVQEIKRTDAKLVTENITTFKQRPWSTRLPARLARFKRGKTKAPVPKVRGLLHPLCKQPCLLGLYYTHTRTFVKGVFEFKKETRNIR</sequence>
<name>A0A1J5JKD0_NEOTH</name>
<gene>
    <name evidence="1" type="ORF">MOOR_09860</name>
</gene>
<evidence type="ECO:0000313" key="1">
    <source>
        <dbReference type="EMBL" id="OIQ09228.1"/>
    </source>
</evidence>
<evidence type="ECO:0000313" key="2">
    <source>
        <dbReference type="Proteomes" id="UP000182743"/>
    </source>
</evidence>
<dbReference type="EMBL" id="MIHH01000004">
    <property type="protein sequence ID" value="OIQ09228.1"/>
    <property type="molecule type" value="Genomic_DNA"/>
</dbReference>
<dbReference type="Proteomes" id="UP000182743">
    <property type="component" value="Unassembled WGS sequence"/>
</dbReference>
<accession>A0A1J5JKD0</accession>
<organism evidence="1 2">
    <name type="scientific">Neomoorella thermoacetica</name>
    <name type="common">Clostridium thermoaceticum</name>
    <dbReference type="NCBI Taxonomy" id="1525"/>
    <lineage>
        <taxon>Bacteria</taxon>
        <taxon>Bacillati</taxon>
        <taxon>Bacillota</taxon>
        <taxon>Clostridia</taxon>
        <taxon>Neomoorellales</taxon>
        <taxon>Neomoorellaceae</taxon>
        <taxon>Neomoorella</taxon>
    </lineage>
</organism>
<comment type="caution">
    <text evidence="1">The sequence shown here is derived from an EMBL/GenBank/DDBJ whole genome shotgun (WGS) entry which is preliminary data.</text>
</comment>
<dbReference type="AlphaFoldDB" id="A0A1J5JKD0"/>